<dbReference type="Proteomes" id="UP000287470">
    <property type="component" value="Unassembled WGS sequence"/>
</dbReference>
<reference evidence="1 2" key="1">
    <citation type="submission" date="2018-09" db="EMBL/GenBank/DDBJ databases">
        <title>Characterization of the phylogenetic diversity of five novel species belonging to the genus Bifidobacterium.</title>
        <authorList>
            <person name="Lugli G.A."/>
            <person name="Duranti S."/>
            <person name="Milani C."/>
        </authorList>
    </citation>
    <scope>NUCLEOTIDE SEQUENCE [LARGE SCALE GENOMIC DNA]</scope>
    <source>
        <strain evidence="1 2">2033B</strain>
    </source>
</reference>
<dbReference type="Pfam" id="PF20330">
    <property type="entry name" value="DUF6625"/>
    <property type="match status" value="1"/>
</dbReference>
<dbReference type="InterPro" id="IPR046733">
    <property type="entry name" value="DUF6625"/>
</dbReference>
<dbReference type="PROSITE" id="PS51257">
    <property type="entry name" value="PROKAR_LIPOPROTEIN"/>
    <property type="match status" value="1"/>
</dbReference>
<name>A0A430FR61_9BIFI</name>
<dbReference type="OrthoDB" id="1910631at2"/>
<proteinExistence type="predicted"/>
<dbReference type="AlphaFoldDB" id="A0A430FR61"/>
<sequence>MRTCAFILPYYGRFPQYFPVFLQSCAANKEFDWLIFTDDHTEYEYPSNVHVHYETFGDMQRRVREAFEFHPNLRTPYKLCDLKPMYGYLFESYLQDYRFWGHCDCDVIFGDLSRFITDEMLSRYDKIFPLGHLSLYRNTNENNRRFMLPLDGKLLYRQVLESESIFTFDESYLPTNVNRIYQQNGFPIYMTDLSGNVNVRSLTFAVSRYDEGLGAYLTEKPVHAVYIWDNGKLLRYWRKFKRLEMNELMYMHFQRRRMRLEEGVIRSKRFKIMPGSFEELEVDEITSENFESIRWKRSQDLRYHKKSLLRGDIRFWKKKIIARLSRKG</sequence>
<protein>
    <submittedName>
        <fullName evidence="1">Uncharacterized protein</fullName>
    </submittedName>
</protein>
<dbReference type="EMBL" id="QXGK01000013">
    <property type="protein sequence ID" value="RSX55315.1"/>
    <property type="molecule type" value="Genomic_DNA"/>
</dbReference>
<evidence type="ECO:0000313" key="2">
    <source>
        <dbReference type="Proteomes" id="UP000287470"/>
    </source>
</evidence>
<comment type="caution">
    <text evidence="1">The sequence shown here is derived from an EMBL/GenBank/DDBJ whole genome shotgun (WGS) entry which is preliminary data.</text>
</comment>
<keyword evidence="2" id="KW-1185">Reference proteome</keyword>
<gene>
    <name evidence="1" type="ORF">D2E24_1330</name>
</gene>
<accession>A0A430FR61</accession>
<organism evidence="1 2">
    <name type="scientific">Bifidobacterium samirii</name>
    <dbReference type="NCBI Taxonomy" id="2306974"/>
    <lineage>
        <taxon>Bacteria</taxon>
        <taxon>Bacillati</taxon>
        <taxon>Actinomycetota</taxon>
        <taxon>Actinomycetes</taxon>
        <taxon>Bifidobacteriales</taxon>
        <taxon>Bifidobacteriaceae</taxon>
        <taxon>Bifidobacterium</taxon>
    </lineage>
</organism>
<evidence type="ECO:0000313" key="1">
    <source>
        <dbReference type="EMBL" id="RSX55315.1"/>
    </source>
</evidence>